<protein>
    <recommendedName>
        <fullName evidence="4">CLASP N-terminal domain-containing protein</fullName>
    </recommendedName>
</protein>
<feature type="compositionally biased region" description="Polar residues" evidence="1">
    <location>
        <begin position="276"/>
        <end position="295"/>
    </location>
</feature>
<dbReference type="InterPro" id="IPR011989">
    <property type="entry name" value="ARM-like"/>
</dbReference>
<keyword evidence="3" id="KW-1185">Reference proteome</keyword>
<gene>
    <name evidence="2" type="ORF">MCHLO_05798</name>
</gene>
<dbReference type="Proteomes" id="UP000815677">
    <property type="component" value="Unassembled WGS sequence"/>
</dbReference>
<proteinExistence type="predicted"/>
<organism evidence="2 3">
    <name type="scientific">Mycena chlorophos</name>
    <name type="common">Agaric fungus</name>
    <name type="synonym">Agaricus chlorophos</name>
    <dbReference type="NCBI Taxonomy" id="658473"/>
    <lineage>
        <taxon>Eukaryota</taxon>
        <taxon>Fungi</taxon>
        <taxon>Dikarya</taxon>
        <taxon>Basidiomycota</taxon>
        <taxon>Agaricomycotina</taxon>
        <taxon>Agaricomycetes</taxon>
        <taxon>Agaricomycetidae</taxon>
        <taxon>Agaricales</taxon>
        <taxon>Marasmiineae</taxon>
        <taxon>Mycenaceae</taxon>
        <taxon>Mycena</taxon>
    </lineage>
</organism>
<accession>A0ABQ0LD28</accession>
<name>A0ABQ0LD28_MYCCL</name>
<feature type="region of interest" description="Disordered" evidence="1">
    <location>
        <begin position="257"/>
        <end position="314"/>
    </location>
</feature>
<reference evidence="2" key="1">
    <citation type="submission" date="2014-09" db="EMBL/GenBank/DDBJ databases">
        <title>Genome sequence of the luminous mushroom Mycena chlorophos for searching fungal bioluminescence genes.</title>
        <authorList>
            <person name="Tanaka Y."/>
            <person name="Kasuga D."/>
            <person name="Oba Y."/>
            <person name="Hase S."/>
            <person name="Sato K."/>
            <person name="Oba Y."/>
            <person name="Sakakibara Y."/>
        </authorList>
    </citation>
    <scope>NUCLEOTIDE SEQUENCE</scope>
</reference>
<evidence type="ECO:0000313" key="3">
    <source>
        <dbReference type="Proteomes" id="UP000815677"/>
    </source>
</evidence>
<dbReference type="EMBL" id="DF844514">
    <property type="protein sequence ID" value="GAT48384.1"/>
    <property type="molecule type" value="Genomic_DNA"/>
</dbReference>
<dbReference type="Gene3D" id="1.25.10.10">
    <property type="entry name" value="Leucine-rich Repeat Variant"/>
    <property type="match status" value="1"/>
</dbReference>
<evidence type="ECO:0000313" key="2">
    <source>
        <dbReference type="EMBL" id="GAT48384.1"/>
    </source>
</evidence>
<evidence type="ECO:0000256" key="1">
    <source>
        <dbReference type="SAM" id="MobiDB-lite"/>
    </source>
</evidence>
<evidence type="ECO:0008006" key="4">
    <source>
        <dbReference type="Google" id="ProtNLM"/>
    </source>
</evidence>
<sequence length="314" mass="35278">MILHASKLVAANNQLDTRAMRPWPDFANAPSPGSDNSQLDLHRQLSYLRAWRGRWSSQILGWQTFPNLTPAFLRSLAERHPRIASETFRVFSVLLNAAKPVKTGTDWTEAVYEQAVACLVARDTNIEVRACAKACIGDLWVGATDVVRTRYRQEWEAIADLVPRPRAVKVITRVAREIPSALGDVQAKKRQSHGSDAVFLSLDYVQDHTVIRPHPPLFPQRPHHFLSRAVYTDSTSSRPIRFLTSTVSSNPLPPVFASSGLAQRHRSRPCCPNTIRVRNTVATPPKTALSSSALQRQRRHQQGSQLTRDRHPLN</sequence>